<evidence type="ECO:0000313" key="2">
    <source>
        <dbReference type="Proteomes" id="UP000647980"/>
    </source>
</evidence>
<accession>A0ABR9Y0S9</accession>
<dbReference type="RefSeq" id="WP_135099491.1">
    <property type="nucleotide sequence ID" value="NZ_JADGLW010000014.1"/>
</dbReference>
<evidence type="ECO:0008006" key="3">
    <source>
        <dbReference type="Google" id="ProtNLM"/>
    </source>
</evidence>
<comment type="caution">
    <text evidence="1">The sequence shown here is derived from an EMBL/GenBank/DDBJ whole genome shotgun (WGS) entry which is preliminary data.</text>
</comment>
<keyword evidence="2" id="KW-1185">Reference proteome</keyword>
<organism evidence="1 2">
    <name type="scientific">Jeotgalicoccus nanhaiensis</name>
    <dbReference type="NCBI Taxonomy" id="568603"/>
    <lineage>
        <taxon>Bacteria</taxon>
        <taxon>Bacillati</taxon>
        <taxon>Bacillota</taxon>
        <taxon>Bacilli</taxon>
        <taxon>Bacillales</taxon>
        <taxon>Staphylococcaceae</taxon>
        <taxon>Jeotgalicoccus</taxon>
    </lineage>
</organism>
<dbReference type="Proteomes" id="UP000647980">
    <property type="component" value="Unassembled WGS sequence"/>
</dbReference>
<evidence type="ECO:0000313" key="1">
    <source>
        <dbReference type="EMBL" id="MBF0754844.1"/>
    </source>
</evidence>
<reference evidence="1 2" key="1">
    <citation type="submission" date="2020-10" db="EMBL/GenBank/DDBJ databases">
        <title>Mouse Oral microbiota.</title>
        <authorList>
            <person name="Joseph S."/>
            <person name="Aduse-Opoku J."/>
        </authorList>
    </citation>
    <scope>NUCLEOTIDE SEQUENCE [LARGE SCALE GENOMIC DNA]</scope>
    <source>
        <strain evidence="1 2">19428wE5_W307</strain>
    </source>
</reference>
<dbReference type="EMBL" id="JADGLW010000014">
    <property type="protein sequence ID" value="MBF0754844.1"/>
    <property type="molecule type" value="Genomic_DNA"/>
</dbReference>
<gene>
    <name evidence="1" type="ORF">IR135_11465</name>
</gene>
<sequence length="156" mass="17775">MVSIGAVYKNRDLTKVLFNKPLYIVAGKGPEPLIVGVGSNDYTRVKTAIHIINASNHNRGYFDYNVKITGKDFNIIFKDDSTSEGNLHERSYNYLLLKGDSTQYIPHDEKITVEISIKLIVNSFFSKKYYKEYNSIITDVLWGDISDEALEHTGKF</sequence>
<proteinExistence type="predicted"/>
<name>A0ABR9Y0S9_9STAP</name>
<protein>
    <recommendedName>
        <fullName evidence="3">DUF2479 domain-containing protein</fullName>
    </recommendedName>
</protein>